<keyword evidence="5" id="KW-0653">Protein transport</keyword>
<dbReference type="GO" id="GO:0015031">
    <property type="term" value="P:protein transport"/>
    <property type="evidence" value="ECO:0007669"/>
    <property type="project" value="UniProtKB-KW"/>
</dbReference>
<keyword evidence="4" id="KW-0813">Transport</keyword>
<comment type="caution">
    <text evidence="8">The sequence shown here is derived from an EMBL/GenBank/DDBJ whole genome shotgun (WGS) entry which is preliminary data.</text>
</comment>
<evidence type="ECO:0000256" key="1">
    <source>
        <dbReference type="ARBA" id="ARBA00004395"/>
    </source>
</evidence>
<dbReference type="AlphaFoldDB" id="A0A8J2LST2"/>
<evidence type="ECO:0000256" key="2">
    <source>
        <dbReference type="ARBA" id="ARBA00006653"/>
    </source>
</evidence>
<keyword evidence="9" id="KW-1185">Reference proteome</keyword>
<dbReference type="PANTHER" id="PTHR31658">
    <property type="entry name" value="CONSERVED OLIGOMERIC GOLGI COMPLEX SUBUNIT 1"/>
    <property type="match status" value="1"/>
</dbReference>
<dbReference type="OrthoDB" id="46189at2759"/>
<protein>
    <recommendedName>
        <fullName evidence="3">Conserved oligomeric Golgi complex subunit 1</fullName>
    </recommendedName>
</protein>
<evidence type="ECO:0000313" key="9">
    <source>
        <dbReference type="Proteomes" id="UP000708208"/>
    </source>
</evidence>
<evidence type="ECO:0000256" key="6">
    <source>
        <dbReference type="ARBA" id="ARBA00023034"/>
    </source>
</evidence>
<dbReference type="EMBL" id="CAJVCH010571478">
    <property type="protein sequence ID" value="CAG7837610.1"/>
    <property type="molecule type" value="Genomic_DNA"/>
</dbReference>
<dbReference type="GO" id="GO:0000139">
    <property type="term" value="C:Golgi membrane"/>
    <property type="evidence" value="ECO:0007669"/>
    <property type="project" value="UniProtKB-SubCell"/>
</dbReference>
<keyword evidence="6" id="KW-0333">Golgi apparatus</keyword>
<keyword evidence="7" id="KW-0472">Membrane</keyword>
<dbReference type="GO" id="GO:0006891">
    <property type="term" value="P:intra-Golgi vesicle-mediated transport"/>
    <property type="evidence" value="ECO:0007669"/>
    <property type="project" value="InterPro"/>
</dbReference>
<sequence>MTGKTTYVDLNVRELFEENTVDNVREVQKKVSHEIERKREELRMLVGESYRDLIDAADTIGVMKSSSMLISNRLEELRLNLKSFPKHLGSRGNALRSLQERKLTPSEMEIAAELKLTLEAPRYVRFHLDQGRIIDALHLYLFSSKVDLRSKPYKWTFLQGLDYNADPVNSIKSNILNFAQSVLRDTEATEQKLTECIMAQQVLAVQSCEVVLQKFLDGQLQNCQNRINDREDFLNVVTFTVRSLHNIFIEPQLYSSVAKQVRKPKISWAGLGFTFTTKSMEQFQNETIEISEPPRVTKLADLVIHSFIQPLKVLLEKNYEAKAYLTEEKSLEEMNEYRKSSTELLRLHCEDLMRIVLGTTKSLWSEVFLNVFHSKCKAVVSSYVTQTIELLLSSAFPRLSKLDSEFDVISFVWTPTPLDEKNATRIDELKLKSVSPYVAEINSELEQKLVALFEDSRKLGDNLVKEYISAQLQEGLDNLLRGLEKSSPGLVLGRWCSTLGEFCPTLWKLLKQNEATKFRVTLLEISESCCSSWTVTVLEKFVRDLESAKLDTDLQQLTKAMAVAEEFTTEGEGTLTPSVRVPLQLSHTLQSRLFGICFEFGRIGPQSIPKNVRDDFRFAVGEKVSQFYNQLDTSQLTPQTALQIIFDLKYVQWFHPKLTSVVEPPLVKLQALIDPFDMDIVSPKLTLNLKRCLFENHLTLGLLFSEESHGFVAQNFKTKGNQTFPPSIPVRHVPLPLLPV</sequence>
<evidence type="ECO:0000256" key="3">
    <source>
        <dbReference type="ARBA" id="ARBA00020978"/>
    </source>
</evidence>
<dbReference type="Pfam" id="PF08700">
    <property type="entry name" value="VPS51_Exo84_N"/>
    <property type="match status" value="1"/>
</dbReference>
<evidence type="ECO:0000256" key="5">
    <source>
        <dbReference type="ARBA" id="ARBA00022927"/>
    </source>
</evidence>
<dbReference type="PANTHER" id="PTHR31658:SF0">
    <property type="entry name" value="CONSERVED OLIGOMERIC GOLGI COMPLEX SUBUNIT 1"/>
    <property type="match status" value="1"/>
</dbReference>
<evidence type="ECO:0000256" key="7">
    <source>
        <dbReference type="ARBA" id="ARBA00023136"/>
    </source>
</evidence>
<evidence type="ECO:0000256" key="4">
    <source>
        <dbReference type="ARBA" id="ARBA00022448"/>
    </source>
</evidence>
<proteinExistence type="inferred from homology"/>
<name>A0A8J2LST2_9HEXA</name>
<comment type="subcellular location">
    <subcellularLocation>
        <location evidence="1">Golgi apparatus membrane</location>
        <topology evidence="1">Peripheral membrane protein</topology>
    </subcellularLocation>
</comment>
<gene>
    <name evidence="8" type="ORF">AFUS01_LOCUS46697</name>
</gene>
<accession>A0A8J2LST2</accession>
<comment type="similarity">
    <text evidence="2">Belongs to the COG1 family.</text>
</comment>
<dbReference type="GO" id="GO:0017119">
    <property type="term" value="C:Golgi transport complex"/>
    <property type="evidence" value="ECO:0007669"/>
    <property type="project" value="InterPro"/>
</dbReference>
<evidence type="ECO:0000313" key="8">
    <source>
        <dbReference type="EMBL" id="CAG7837610.1"/>
    </source>
</evidence>
<organism evidence="8 9">
    <name type="scientific">Allacma fusca</name>
    <dbReference type="NCBI Taxonomy" id="39272"/>
    <lineage>
        <taxon>Eukaryota</taxon>
        <taxon>Metazoa</taxon>
        <taxon>Ecdysozoa</taxon>
        <taxon>Arthropoda</taxon>
        <taxon>Hexapoda</taxon>
        <taxon>Collembola</taxon>
        <taxon>Symphypleona</taxon>
        <taxon>Sminthuridae</taxon>
        <taxon>Allacma</taxon>
    </lineage>
</organism>
<dbReference type="InterPro" id="IPR033370">
    <property type="entry name" value="COG1"/>
</dbReference>
<reference evidence="8" key="1">
    <citation type="submission" date="2021-06" db="EMBL/GenBank/DDBJ databases">
        <authorList>
            <person name="Hodson N. C."/>
            <person name="Mongue J. A."/>
            <person name="Jaron S. K."/>
        </authorList>
    </citation>
    <scope>NUCLEOTIDE SEQUENCE</scope>
</reference>
<dbReference type="Proteomes" id="UP000708208">
    <property type="component" value="Unassembled WGS sequence"/>
</dbReference>